<organism evidence="2 3">
    <name type="scientific">Polypedilum vanderplanki</name>
    <name type="common">Sleeping chironomid midge</name>
    <dbReference type="NCBI Taxonomy" id="319348"/>
    <lineage>
        <taxon>Eukaryota</taxon>
        <taxon>Metazoa</taxon>
        <taxon>Ecdysozoa</taxon>
        <taxon>Arthropoda</taxon>
        <taxon>Hexapoda</taxon>
        <taxon>Insecta</taxon>
        <taxon>Pterygota</taxon>
        <taxon>Neoptera</taxon>
        <taxon>Endopterygota</taxon>
        <taxon>Diptera</taxon>
        <taxon>Nematocera</taxon>
        <taxon>Chironomoidea</taxon>
        <taxon>Chironomidae</taxon>
        <taxon>Chironominae</taxon>
        <taxon>Polypedilum</taxon>
        <taxon>Polypedilum</taxon>
    </lineage>
</organism>
<evidence type="ECO:0000256" key="1">
    <source>
        <dbReference type="SAM" id="SignalP"/>
    </source>
</evidence>
<dbReference type="AlphaFoldDB" id="A0A9J6BU73"/>
<proteinExistence type="predicted"/>
<feature type="signal peptide" evidence="1">
    <location>
        <begin position="1"/>
        <end position="19"/>
    </location>
</feature>
<dbReference type="OrthoDB" id="7789696at2759"/>
<reference evidence="2" key="1">
    <citation type="submission" date="2021-03" db="EMBL/GenBank/DDBJ databases">
        <title>Chromosome level genome of the anhydrobiotic midge Polypedilum vanderplanki.</title>
        <authorList>
            <person name="Yoshida Y."/>
            <person name="Kikawada T."/>
            <person name="Gusev O."/>
        </authorList>
    </citation>
    <scope>NUCLEOTIDE SEQUENCE</scope>
    <source>
        <strain evidence="2">NIAS01</strain>
        <tissue evidence="2">Whole body or cell culture</tissue>
    </source>
</reference>
<evidence type="ECO:0000313" key="3">
    <source>
        <dbReference type="Proteomes" id="UP001107558"/>
    </source>
</evidence>
<name>A0A9J6BU73_POLVA</name>
<feature type="chain" id="PRO_5039904227" evidence="1">
    <location>
        <begin position="20"/>
        <end position="246"/>
    </location>
</feature>
<dbReference type="EMBL" id="JADBJN010000003">
    <property type="protein sequence ID" value="KAG5673441.1"/>
    <property type="molecule type" value="Genomic_DNA"/>
</dbReference>
<dbReference type="Proteomes" id="UP001107558">
    <property type="component" value="Chromosome 3"/>
</dbReference>
<protein>
    <submittedName>
        <fullName evidence="2">Uncharacterized protein</fullName>
    </submittedName>
</protein>
<evidence type="ECO:0000313" key="2">
    <source>
        <dbReference type="EMBL" id="KAG5673441.1"/>
    </source>
</evidence>
<keyword evidence="1" id="KW-0732">Signal</keyword>
<sequence length="246" mass="28382">MKFLISVFLLCGLVSHSISTLDSPSNTRVEFFRDEIFYRFGRLQAFYDNLNAEMRRLRLAHVDLVSSTFNEMVRVFGEELDFVRFSAALLDESIETRTAELGASNQCLQGINTERNIRSEEISAAVHACARRANQTMQHQLRDVFYPAFADAQEQASTVPLMVMDALSRGNVLGDEQEIIDYLYSQYNFVTQQWPTGVLQIMTWETNRFRVEGDFYVEEMVDCLVPPVFAYMNHAARLVYETEMCQ</sequence>
<keyword evidence="3" id="KW-1185">Reference proteome</keyword>
<accession>A0A9J6BU73</accession>
<comment type="caution">
    <text evidence="2">The sequence shown here is derived from an EMBL/GenBank/DDBJ whole genome shotgun (WGS) entry which is preliminary data.</text>
</comment>
<gene>
    <name evidence="2" type="ORF">PVAND_003487</name>
</gene>